<dbReference type="GO" id="GO:0005829">
    <property type="term" value="C:cytosol"/>
    <property type="evidence" value="ECO:0007669"/>
    <property type="project" value="TreeGrafter"/>
</dbReference>
<sequence>MLIKFLKKIFVNYNDRVLKKYNKIVSEINYLEKTFEKFSDIQLKENTKLFQLRLSKGEHLNNLLVESFATVREASKRVFNMRHFDVQILGGIVLNKQCIAEMRTGEGKTLTSTLPAYLNALSGKGVHIVTMNDYLAERDANKNTPLFEFLGLSVGLNLSEMSFTQKKYAYSCDITYGTNNEYGFDYLRDNMIFSSEDRVQRQLNYAIIDEVDSILIDEARTPLIISGPSEDSSFLYKEINKIVPFLIAQKKEDSDDFQGQGHFSVDEKSKQIYLTERGLIKIEKLLITKRLMKKNESLYSSNNIILMHHIISALRAHKLFIRDVDYLIKNNSVVIVDEHTGRTMPGRRWSDGLHQAIEAKEKVSIKNENQTLASITFQNYFRLYKKIAGMTGTAETEAFEFNSIYNLDTIVIPTNKPMIREDMPDLVYMTEKEKIYAILQDIQNCIQRNQPVLVGTVSIEKSEVISRKLKEFNIKHSVLNAKFHAQEAEIIAQAGKPKSVTIATNMAGRGTDIVLGGSIDLELNKKMSLKEIEIIKGKWKKEHDLVVSSGGLHIIGTERHESRRIDNQLRGRAGRQGDSGSSRFYLSMEDSLMRIFISEKIINMMRKLGLSTNEAIAHPWVTKAIENAQKKVENRNFDIRKQLLEYDDVYNEQRRIIYSQRNKLINSNDIKKIINDILIDVLNNTIKRYISKNIEKDHWKVVDLEKKLNIEFNIYISISDWMKKDSNLNVNNIIEKIINIAQKNYEEKENLIGHSNIRMIEKSIMLQTLDDLWKDHLSAMNYLRQGIHLRGYAQKDPKQEYKRESFNMFSDMLELLKYEVISFLSKLNISYTKKHFNFKDNLNKPLDDIKIGRNTLCFCGSNKKYKYCHGIL</sequence>
<comment type="catalytic activity">
    <reaction evidence="15">
        <text>ATP + H2O + cellular proteinSide 1 = ADP + phosphate + cellular proteinSide 2.</text>
        <dbReference type="EC" id="7.4.2.8"/>
    </reaction>
</comment>
<dbReference type="NCBIfam" id="TIGR00963">
    <property type="entry name" value="secA"/>
    <property type="match status" value="1"/>
</dbReference>
<dbReference type="SMART" id="SM00957">
    <property type="entry name" value="SecA_DEAD"/>
    <property type="match status" value="1"/>
</dbReference>
<dbReference type="InterPro" id="IPR020937">
    <property type="entry name" value="SecA_CS"/>
</dbReference>
<dbReference type="InterPro" id="IPR004027">
    <property type="entry name" value="SEC_C_motif"/>
</dbReference>
<evidence type="ECO:0000259" key="19">
    <source>
        <dbReference type="PROSITE" id="PS51196"/>
    </source>
</evidence>
<evidence type="ECO:0000313" key="20">
    <source>
        <dbReference type="EMBL" id="QFQ32934.1"/>
    </source>
</evidence>
<evidence type="ECO:0000256" key="7">
    <source>
        <dbReference type="ARBA" id="ARBA00022723"/>
    </source>
</evidence>
<evidence type="ECO:0000313" key="21">
    <source>
        <dbReference type="Proteomes" id="UP000325981"/>
    </source>
</evidence>
<feature type="binding site" evidence="15">
    <location>
        <position position="512"/>
    </location>
    <ligand>
        <name>ATP</name>
        <dbReference type="ChEBI" id="CHEBI:30616"/>
    </ligand>
</feature>
<evidence type="ECO:0000259" key="18">
    <source>
        <dbReference type="PROSITE" id="PS51194"/>
    </source>
</evidence>
<keyword evidence="10 15" id="KW-0067">ATP-binding</keyword>
<dbReference type="Pfam" id="PF07516">
    <property type="entry name" value="SecA_SW"/>
    <property type="match status" value="1"/>
</dbReference>
<dbReference type="InterPro" id="IPR011130">
    <property type="entry name" value="SecA_preprotein_X-link_dom"/>
</dbReference>
<gene>
    <name evidence="15 20" type="primary">secA</name>
    <name evidence="20" type="ORF">FQV33_03060</name>
</gene>
<dbReference type="InterPro" id="IPR014001">
    <property type="entry name" value="Helicase_ATP-bd"/>
</dbReference>
<feature type="domain" description="SecA family profile" evidence="19">
    <location>
        <begin position="3"/>
        <end position="617"/>
    </location>
</feature>
<keyword evidence="5 15" id="KW-0963">Cytoplasm</keyword>
<protein>
    <recommendedName>
        <fullName evidence="15 16">Protein translocase subunit SecA</fullName>
        <ecNumber evidence="15">7.4.2.8</ecNumber>
    </recommendedName>
</protein>
<dbReference type="FunFam" id="3.40.50.300:FF:000113">
    <property type="entry name" value="Preprotein translocase subunit SecA"/>
    <property type="match status" value="1"/>
</dbReference>
<keyword evidence="13 15" id="KW-0811">Translocation</keyword>
<dbReference type="PROSITE" id="PS51192">
    <property type="entry name" value="HELICASE_ATP_BIND_1"/>
    <property type="match status" value="1"/>
</dbReference>
<accession>A0A5J6ZC16</accession>
<evidence type="ECO:0000256" key="14">
    <source>
        <dbReference type="ARBA" id="ARBA00023136"/>
    </source>
</evidence>
<dbReference type="Gene3D" id="3.40.50.300">
    <property type="entry name" value="P-loop containing nucleotide triphosphate hydrolases"/>
    <property type="match status" value="2"/>
</dbReference>
<dbReference type="Proteomes" id="UP000325981">
    <property type="component" value="Chromosome"/>
</dbReference>
<comment type="subcellular location">
    <subcellularLocation>
        <location evidence="15">Cell membrane</location>
        <topology evidence="15">Peripheral membrane protein</topology>
        <orientation evidence="15">Cytoplasmic side</orientation>
    </subcellularLocation>
    <subcellularLocation>
        <location evidence="15">Cytoplasm</location>
    </subcellularLocation>
    <text evidence="15">Distribution is 50-50.</text>
</comment>
<dbReference type="SMART" id="SM00958">
    <property type="entry name" value="SecA_PP_bind"/>
    <property type="match status" value="1"/>
</dbReference>
<dbReference type="Gene3D" id="3.10.450.50">
    <property type="match status" value="1"/>
</dbReference>
<dbReference type="InterPro" id="IPR001650">
    <property type="entry name" value="Helicase_C-like"/>
</dbReference>
<dbReference type="OrthoDB" id="9805579at2"/>
<keyword evidence="12 15" id="KW-1278">Translocase</keyword>
<comment type="subunit">
    <text evidence="15">Monomer and homodimer. Part of the essential Sec protein translocation apparatus which comprises SecA, SecYEG and auxiliary proteins SecDF-YajC and YidC.</text>
</comment>
<dbReference type="HAMAP" id="MF_01382">
    <property type="entry name" value="SecA"/>
    <property type="match status" value="1"/>
</dbReference>
<dbReference type="SUPFAM" id="SSF81886">
    <property type="entry name" value="Helical scaffold and wing domains of SecA"/>
    <property type="match status" value="1"/>
</dbReference>
<keyword evidence="4 15" id="KW-1003">Cell membrane</keyword>
<comment type="function">
    <text evidence="15">Part of the Sec protein translocase complex. Interacts with the SecYEG preprotein conducting channel. Has a central role in coupling the hydrolysis of ATP to the transfer of proteins into and across the cell membrane, serving both as a receptor for the preprotein-SecB complex and as an ATP-driven molecular motor driving the stepwise translocation of polypeptide chains across the membrane.</text>
</comment>
<dbReference type="InterPro" id="IPR036266">
    <property type="entry name" value="SecA_Wing/Scaffold_sf"/>
</dbReference>
<dbReference type="GO" id="GO:0017038">
    <property type="term" value="P:protein import"/>
    <property type="evidence" value="ECO:0007669"/>
    <property type="project" value="InterPro"/>
</dbReference>
<dbReference type="Pfam" id="PF07517">
    <property type="entry name" value="SecA_DEAD"/>
    <property type="match status" value="1"/>
</dbReference>
<dbReference type="AlphaFoldDB" id="A0A5J6ZC16"/>
<keyword evidence="7" id="KW-0479">Metal-binding</keyword>
<keyword evidence="8 15" id="KW-0547">Nucleotide-binding</keyword>
<evidence type="ECO:0000256" key="6">
    <source>
        <dbReference type="ARBA" id="ARBA00022519"/>
    </source>
</evidence>
<dbReference type="GO" id="GO:0043952">
    <property type="term" value="P:protein transport by the Sec complex"/>
    <property type="evidence" value="ECO:0007669"/>
    <property type="project" value="UniProtKB-ARBA"/>
</dbReference>
<dbReference type="GO" id="GO:0008564">
    <property type="term" value="F:protein-exporting ATPase activity"/>
    <property type="evidence" value="ECO:0007669"/>
    <property type="project" value="UniProtKB-EC"/>
</dbReference>
<evidence type="ECO:0000256" key="8">
    <source>
        <dbReference type="ARBA" id="ARBA00022741"/>
    </source>
</evidence>
<evidence type="ECO:0000256" key="9">
    <source>
        <dbReference type="ARBA" id="ARBA00022833"/>
    </source>
</evidence>
<comment type="induction">
    <text evidence="15">Repressed under conditions of excess protein secretion capacity and derepressed when protein secretion becomes limiting. This is regulated by SecM.</text>
</comment>
<dbReference type="InterPro" id="IPR011116">
    <property type="entry name" value="SecA_Wing/Scaffold"/>
</dbReference>
<evidence type="ECO:0000256" key="12">
    <source>
        <dbReference type="ARBA" id="ARBA00022967"/>
    </source>
</evidence>
<dbReference type="RefSeq" id="WP_158348501.1">
    <property type="nucleotide sequence ID" value="NZ_CP042427.1"/>
</dbReference>
<dbReference type="GO" id="GO:0006605">
    <property type="term" value="P:protein targeting"/>
    <property type="evidence" value="ECO:0007669"/>
    <property type="project" value="UniProtKB-UniRule"/>
</dbReference>
<evidence type="ECO:0000256" key="1">
    <source>
        <dbReference type="ARBA" id="ARBA00001947"/>
    </source>
</evidence>
<evidence type="ECO:0000256" key="2">
    <source>
        <dbReference type="ARBA" id="ARBA00007650"/>
    </source>
</evidence>
<dbReference type="InterPro" id="IPR044722">
    <property type="entry name" value="SecA_SF2_C"/>
</dbReference>
<feature type="domain" description="Helicase ATP-binding" evidence="17">
    <location>
        <begin position="89"/>
        <end position="247"/>
    </location>
</feature>
<reference evidence="20 21" key="1">
    <citation type="submission" date="2019-07" db="EMBL/GenBank/DDBJ databases">
        <title>Buchnera limit thermal tolerance of host aphids.</title>
        <authorList>
            <person name="Zhang B."/>
            <person name="Moran N."/>
        </authorList>
    </citation>
    <scope>NUCLEOTIDE SEQUENCE [LARGE SCALE GENOMIC DNA]</scope>
    <source>
        <strain evidence="20 21">Afa-UT1</strain>
    </source>
</reference>
<dbReference type="NCBIfam" id="NF009538">
    <property type="entry name" value="PRK12904.1"/>
    <property type="match status" value="1"/>
</dbReference>
<keyword evidence="6" id="KW-0997">Cell inner membrane</keyword>
<keyword evidence="9" id="KW-0862">Zinc</keyword>
<comment type="similarity">
    <text evidence="2 15 16">Belongs to the SecA family.</text>
</comment>
<dbReference type="GO" id="GO:0005524">
    <property type="term" value="F:ATP binding"/>
    <property type="evidence" value="ECO:0007669"/>
    <property type="project" value="UniProtKB-UniRule"/>
</dbReference>
<dbReference type="PANTHER" id="PTHR30612">
    <property type="entry name" value="SECA INNER MEMBRANE COMPONENT OF SEC PROTEIN SECRETION SYSTEM"/>
    <property type="match status" value="1"/>
</dbReference>
<name>A0A5J6ZC16_9GAMM</name>
<dbReference type="Gene3D" id="1.10.3060.10">
    <property type="entry name" value="Helical scaffold and wing domains of SecA"/>
    <property type="match status" value="1"/>
</dbReference>
<dbReference type="EMBL" id="CP042427">
    <property type="protein sequence ID" value="QFQ32934.1"/>
    <property type="molecule type" value="Genomic_DNA"/>
</dbReference>
<evidence type="ECO:0000256" key="10">
    <source>
        <dbReference type="ARBA" id="ARBA00022840"/>
    </source>
</evidence>
<organism evidence="20 21">
    <name type="scientific">Buchnera aphidicola</name>
    <name type="common">Aphis fabae</name>
    <dbReference type="NCBI Taxonomy" id="571430"/>
    <lineage>
        <taxon>Bacteria</taxon>
        <taxon>Pseudomonadati</taxon>
        <taxon>Pseudomonadota</taxon>
        <taxon>Gammaproteobacteria</taxon>
        <taxon>Enterobacterales</taxon>
        <taxon>Erwiniaceae</taxon>
        <taxon>Buchnera</taxon>
    </lineage>
</organism>
<dbReference type="FunFam" id="1.10.3060.10:FF:000003">
    <property type="entry name" value="Protein translocase subunit SecA"/>
    <property type="match status" value="1"/>
</dbReference>
<dbReference type="EC" id="7.4.2.8" evidence="15"/>
<dbReference type="PANTHER" id="PTHR30612:SF0">
    <property type="entry name" value="CHLOROPLAST PROTEIN-TRANSPORTING ATPASE"/>
    <property type="match status" value="1"/>
</dbReference>
<evidence type="ECO:0000256" key="15">
    <source>
        <dbReference type="HAMAP-Rule" id="MF_01382"/>
    </source>
</evidence>
<dbReference type="PROSITE" id="PS01312">
    <property type="entry name" value="SECA"/>
    <property type="match status" value="1"/>
</dbReference>
<comment type="cofactor">
    <cofactor evidence="1">
        <name>Zn(2+)</name>
        <dbReference type="ChEBI" id="CHEBI:29105"/>
    </cofactor>
</comment>
<keyword evidence="14 15" id="KW-0472">Membrane</keyword>
<dbReference type="PRINTS" id="PR00906">
    <property type="entry name" value="SECA"/>
</dbReference>
<dbReference type="CDD" id="cd18803">
    <property type="entry name" value="SF2_C_secA"/>
    <property type="match status" value="1"/>
</dbReference>
<dbReference type="SUPFAM" id="SSF52540">
    <property type="entry name" value="P-loop containing nucleoside triphosphate hydrolases"/>
    <property type="match status" value="2"/>
</dbReference>
<proteinExistence type="evidence at transcript level"/>
<keyword evidence="11 15" id="KW-0653">Protein transport</keyword>
<keyword evidence="3 15" id="KW-0813">Transport</keyword>
<evidence type="ECO:0000256" key="5">
    <source>
        <dbReference type="ARBA" id="ARBA00022490"/>
    </source>
</evidence>
<dbReference type="GO" id="GO:0046872">
    <property type="term" value="F:metal ion binding"/>
    <property type="evidence" value="ECO:0007669"/>
    <property type="project" value="UniProtKB-KW"/>
</dbReference>
<dbReference type="PROSITE" id="PS51194">
    <property type="entry name" value="HELICASE_CTER"/>
    <property type="match status" value="1"/>
</dbReference>
<feature type="binding site" evidence="15">
    <location>
        <position position="87"/>
    </location>
    <ligand>
        <name>ATP</name>
        <dbReference type="ChEBI" id="CHEBI:30616"/>
    </ligand>
</feature>
<dbReference type="GO" id="GO:0031522">
    <property type="term" value="C:cell envelope Sec protein transport complex"/>
    <property type="evidence" value="ECO:0007669"/>
    <property type="project" value="TreeGrafter"/>
</dbReference>
<dbReference type="InterPro" id="IPR014018">
    <property type="entry name" value="SecA_motor_DEAD"/>
</dbReference>
<dbReference type="InterPro" id="IPR011115">
    <property type="entry name" value="SecA_DEAD"/>
</dbReference>
<feature type="domain" description="Helicase C-terminal" evidence="18">
    <location>
        <begin position="422"/>
        <end position="616"/>
    </location>
</feature>
<dbReference type="PROSITE" id="PS51196">
    <property type="entry name" value="SECA_MOTOR_DEAD"/>
    <property type="match status" value="1"/>
</dbReference>
<dbReference type="SUPFAM" id="SSF81767">
    <property type="entry name" value="Pre-protein crosslinking domain of SecA"/>
    <property type="match status" value="1"/>
</dbReference>
<evidence type="ECO:0000256" key="3">
    <source>
        <dbReference type="ARBA" id="ARBA00022448"/>
    </source>
</evidence>
<evidence type="ECO:0000259" key="17">
    <source>
        <dbReference type="PROSITE" id="PS51192"/>
    </source>
</evidence>
<dbReference type="GO" id="GO:0005886">
    <property type="term" value="C:plasma membrane"/>
    <property type="evidence" value="ECO:0007669"/>
    <property type="project" value="UniProtKB-SubCell"/>
</dbReference>
<evidence type="ECO:0000256" key="13">
    <source>
        <dbReference type="ARBA" id="ARBA00023010"/>
    </source>
</evidence>
<dbReference type="CDD" id="cd17928">
    <property type="entry name" value="DEXDc_SecA"/>
    <property type="match status" value="1"/>
</dbReference>
<evidence type="ECO:0000256" key="16">
    <source>
        <dbReference type="RuleBase" id="RU003874"/>
    </source>
</evidence>
<dbReference type="InterPro" id="IPR000185">
    <property type="entry name" value="SecA"/>
</dbReference>
<dbReference type="Pfam" id="PF21090">
    <property type="entry name" value="P-loop_SecA"/>
    <property type="match status" value="1"/>
</dbReference>
<dbReference type="GO" id="GO:0065002">
    <property type="term" value="P:intracellular protein transmembrane transport"/>
    <property type="evidence" value="ECO:0007669"/>
    <property type="project" value="UniProtKB-UniRule"/>
</dbReference>
<evidence type="ECO:0000256" key="11">
    <source>
        <dbReference type="ARBA" id="ARBA00022927"/>
    </source>
</evidence>
<dbReference type="Pfam" id="PF01043">
    <property type="entry name" value="SecA_PP_bind"/>
    <property type="match status" value="1"/>
</dbReference>
<dbReference type="FunFam" id="3.90.1440.10:FF:000001">
    <property type="entry name" value="Preprotein translocase subunit SecA"/>
    <property type="match status" value="1"/>
</dbReference>
<dbReference type="Gene3D" id="3.90.1440.10">
    <property type="entry name" value="SecA, preprotein cross-linking domain"/>
    <property type="match status" value="1"/>
</dbReference>
<evidence type="ECO:0000256" key="4">
    <source>
        <dbReference type="ARBA" id="ARBA00022475"/>
    </source>
</evidence>
<dbReference type="InterPro" id="IPR036670">
    <property type="entry name" value="SecA_X-link_sf"/>
</dbReference>
<dbReference type="InterPro" id="IPR027417">
    <property type="entry name" value="P-loop_NTPase"/>
</dbReference>
<feature type="binding site" evidence="15">
    <location>
        <begin position="105"/>
        <end position="109"/>
    </location>
    <ligand>
        <name>ATP</name>
        <dbReference type="ChEBI" id="CHEBI:30616"/>
    </ligand>
</feature>
<dbReference type="Pfam" id="PF02810">
    <property type="entry name" value="SEC-C"/>
    <property type="match status" value="1"/>
</dbReference>